<dbReference type="PANTHER" id="PTHR33179">
    <property type="entry name" value="VQ MOTIF-CONTAINING PROTEIN"/>
    <property type="match status" value="1"/>
</dbReference>
<gene>
    <name evidence="2" type="ORF">PIB30_049818</name>
</gene>
<name>A0ABU6VJ21_9FABA</name>
<dbReference type="Proteomes" id="UP001341840">
    <property type="component" value="Unassembled WGS sequence"/>
</dbReference>
<organism evidence="2 3">
    <name type="scientific">Stylosanthes scabra</name>
    <dbReference type="NCBI Taxonomy" id="79078"/>
    <lineage>
        <taxon>Eukaryota</taxon>
        <taxon>Viridiplantae</taxon>
        <taxon>Streptophyta</taxon>
        <taxon>Embryophyta</taxon>
        <taxon>Tracheophyta</taxon>
        <taxon>Spermatophyta</taxon>
        <taxon>Magnoliopsida</taxon>
        <taxon>eudicotyledons</taxon>
        <taxon>Gunneridae</taxon>
        <taxon>Pentapetalae</taxon>
        <taxon>rosids</taxon>
        <taxon>fabids</taxon>
        <taxon>Fabales</taxon>
        <taxon>Fabaceae</taxon>
        <taxon>Papilionoideae</taxon>
        <taxon>50 kb inversion clade</taxon>
        <taxon>dalbergioids sensu lato</taxon>
        <taxon>Dalbergieae</taxon>
        <taxon>Pterocarpus clade</taxon>
        <taxon>Stylosanthes</taxon>
    </lineage>
</organism>
<feature type="domain" description="VQ" evidence="1">
    <location>
        <begin position="80"/>
        <end position="106"/>
    </location>
</feature>
<dbReference type="InterPro" id="IPR008889">
    <property type="entry name" value="VQ"/>
</dbReference>
<protein>
    <recommendedName>
        <fullName evidence="1">VQ domain-containing protein</fullName>
    </recommendedName>
</protein>
<evidence type="ECO:0000313" key="3">
    <source>
        <dbReference type="Proteomes" id="UP001341840"/>
    </source>
</evidence>
<proteinExistence type="predicted"/>
<evidence type="ECO:0000259" key="1">
    <source>
        <dbReference type="Pfam" id="PF05678"/>
    </source>
</evidence>
<dbReference type="InterPro" id="IPR039609">
    <property type="entry name" value="VQ_15/22"/>
</dbReference>
<comment type="caution">
    <text evidence="2">The sequence shown here is derived from an EMBL/GenBank/DDBJ whole genome shotgun (WGS) entry which is preliminary data.</text>
</comment>
<dbReference type="EMBL" id="JASCZI010151372">
    <property type="protein sequence ID" value="MED6172415.1"/>
    <property type="molecule type" value="Genomic_DNA"/>
</dbReference>
<sequence length="244" mass="27022">MSGAMATTTTTTDHHQWMMQFYDEQPQMDCDGNMAPIMEAFSDATVVTTMSPESTSSMILSPKRNAFKPIKKRSKASRRTPTTLLNANTNNFRELVQKFTGCGSTDMSLAIHKGPITLNFQQGTNNKNQKILHQQQQQKNSTKIRGTVSPFGTRTSNHYYYYNNNQQAHHHGVAAVVPSQEQQSGGGGLISNSLDSDLPSYDVDYLSSSRPSSIEASDEFGFHQLTVNDDFSNVLRGVISSCDH</sequence>
<accession>A0ABU6VJ21</accession>
<evidence type="ECO:0000313" key="2">
    <source>
        <dbReference type="EMBL" id="MED6172415.1"/>
    </source>
</evidence>
<dbReference type="Pfam" id="PF05678">
    <property type="entry name" value="VQ"/>
    <property type="match status" value="1"/>
</dbReference>
<dbReference type="PANTHER" id="PTHR33179:SF29">
    <property type="entry name" value="OS06G0666400 PROTEIN"/>
    <property type="match status" value="1"/>
</dbReference>
<keyword evidence="3" id="KW-1185">Reference proteome</keyword>
<reference evidence="2 3" key="1">
    <citation type="journal article" date="2023" name="Plants (Basel)">
        <title>Bridging the Gap: Combining Genomics and Transcriptomics Approaches to Understand Stylosanthes scabra, an Orphan Legume from the Brazilian Caatinga.</title>
        <authorList>
            <person name="Ferreira-Neto J.R.C."/>
            <person name="da Silva M.D."/>
            <person name="Binneck E."/>
            <person name="de Melo N.F."/>
            <person name="da Silva R.H."/>
            <person name="de Melo A.L.T.M."/>
            <person name="Pandolfi V."/>
            <person name="Bustamante F.O."/>
            <person name="Brasileiro-Vidal A.C."/>
            <person name="Benko-Iseppon A.M."/>
        </authorList>
    </citation>
    <scope>NUCLEOTIDE SEQUENCE [LARGE SCALE GENOMIC DNA]</scope>
    <source>
        <tissue evidence="2">Leaves</tissue>
    </source>
</reference>